<accession>A0A7W3LJS0</accession>
<keyword evidence="1" id="KW-0808">Transferase</keyword>
<organism evidence="1 2">
    <name type="scientific">Actinomadura namibiensis</name>
    <dbReference type="NCBI Taxonomy" id="182080"/>
    <lineage>
        <taxon>Bacteria</taxon>
        <taxon>Bacillati</taxon>
        <taxon>Actinomycetota</taxon>
        <taxon>Actinomycetes</taxon>
        <taxon>Streptosporangiales</taxon>
        <taxon>Thermomonosporaceae</taxon>
        <taxon>Actinomadura</taxon>
    </lineage>
</organism>
<name>A0A7W3LJS0_ACTNM</name>
<reference evidence="1 2" key="1">
    <citation type="submission" date="2020-08" db="EMBL/GenBank/DDBJ databases">
        <title>Genomic Encyclopedia of Type Strains, Phase IV (KMG-IV): sequencing the most valuable type-strain genomes for metagenomic binning, comparative biology and taxonomic classification.</title>
        <authorList>
            <person name="Goeker M."/>
        </authorList>
    </citation>
    <scope>NUCLEOTIDE SEQUENCE [LARGE SCALE GENOMIC DNA]</scope>
    <source>
        <strain evidence="1 2">DSM 44197</strain>
    </source>
</reference>
<dbReference type="InterPro" id="IPR029063">
    <property type="entry name" value="SAM-dependent_MTases_sf"/>
</dbReference>
<dbReference type="PIRSF" id="PIRSF017393">
    <property type="entry name" value="MTase_SAV2177"/>
    <property type="match status" value="1"/>
</dbReference>
<dbReference type="Gene3D" id="3.40.50.150">
    <property type="entry name" value="Vaccinia Virus protein VP39"/>
    <property type="match status" value="1"/>
</dbReference>
<evidence type="ECO:0000313" key="1">
    <source>
        <dbReference type="EMBL" id="MBA8949429.1"/>
    </source>
</evidence>
<keyword evidence="1" id="KW-0489">Methyltransferase</keyword>
<evidence type="ECO:0000313" key="2">
    <source>
        <dbReference type="Proteomes" id="UP000572680"/>
    </source>
</evidence>
<gene>
    <name evidence="1" type="ORF">HNR61_001027</name>
</gene>
<dbReference type="GO" id="GO:0032259">
    <property type="term" value="P:methylation"/>
    <property type="evidence" value="ECO:0007669"/>
    <property type="project" value="UniProtKB-KW"/>
</dbReference>
<dbReference type="EMBL" id="JACJIA010000001">
    <property type="protein sequence ID" value="MBA8949429.1"/>
    <property type="molecule type" value="Genomic_DNA"/>
</dbReference>
<dbReference type="AlphaFoldDB" id="A0A7W3LJS0"/>
<protein>
    <submittedName>
        <fullName evidence="1">SAM-dependent methyltransferase</fullName>
    </submittedName>
</protein>
<comment type="caution">
    <text evidence="1">The sequence shown here is derived from an EMBL/GenBank/DDBJ whole genome shotgun (WGS) entry which is preliminary data.</text>
</comment>
<dbReference type="RefSeq" id="WP_182841860.1">
    <property type="nucleotide sequence ID" value="NZ_BAAALP010000013.1"/>
</dbReference>
<proteinExistence type="predicted"/>
<dbReference type="InterPro" id="IPR006764">
    <property type="entry name" value="SAM_dep_MeTrfase_SAV2177_type"/>
</dbReference>
<sequence length="268" mass="29336">MTEREHDWAALGIDVTRPSIARAYDYALGGKDNYAPDRGFIDQLNQVLPEVTRLARDNRAALRRGVRHMAETGIRQFLDLGSGLPTVENTHQVAQAVAPESAVVYVDNDPIVLAHGRALLAENERTTVVTADLREPAAVLAHPEVNRHLDLTRPVGVMLVGVLNHLHDQEDPRGIVRAYMDAVPSGSLLFMTTFVDVDPASEELEKAFLGMLGTGRFRSFEETLTWLEGLEILEPGLVHIPEWRPDGPVGLPLGTIGRLGAAALARKP</sequence>
<dbReference type="Pfam" id="PF04672">
    <property type="entry name" value="Methyltransf_19"/>
    <property type="match status" value="1"/>
</dbReference>
<dbReference type="SUPFAM" id="SSF53335">
    <property type="entry name" value="S-adenosyl-L-methionine-dependent methyltransferases"/>
    <property type="match status" value="1"/>
</dbReference>
<dbReference type="Proteomes" id="UP000572680">
    <property type="component" value="Unassembled WGS sequence"/>
</dbReference>
<dbReference type="GO" id="GO:0008168">
    <property type="term" value="F:methyltransferase activity"/>
    <property type="evidence" value="ECO:0007669"/>
    <property type="project" value="UniProtKB-KW"/>
</dbReference>
<keyword evidence="2" id="KW-1185">Reference proteome</keyword>